<dbReference type="Proteomes" id="UP001281761">
    <property type="component" value="Unassembled WGS sequence"/>
</dbReference>
<keyword evidence="3" id="KW-1185">Reference proteome</keyword>
<evidence type="ECO:0000313" key="2">
    <source>
        <dbReference type="EMBL" id="KAK2944940.1"/>
    </source>
</evidence>
<organism evidence="2 3">
    <name type="scientific">Blattamonas nauphoetae</name>
    <dbReference type="NCBI Taxonomy" id="2049346"/>
    <lineage>
        <taxon>Eukaryota</taxon>
        <taxon>Metamonada</taxon>
        <taxon>Preaxostyla</taxon>
        <taxon>Oxymonadida</taxon>
        <taxon>Blattamonas</taxon>
    </lineage>
</organism>
<proteinExistence type="predicted"/>
<feature type="signal peptide" evidence="1">
    <location>
        <begin position="1"/>
        <end position="16"/>
    </location>
</feature>
<evidence type="ECO:0000256" key="1">
    <source>
        <dbReference type="SAM" id="SignalP"/>
    </source>
</evidence>
<accession>A0ABQ9WZP1</accession>
<reference evidence="2 3" key="1">
    <citation type="journal article" date="2022" name="bioRxiv">
        <title>Genomics of Preaxostyla Flagellates Illuminates Evolutionary Transitions and the Path Towards Mitochondrial Loss.</title>
        <authorList>
            <person name="Novak L.V.F."/>
            <person name="Treitli S.C."/>
            <person name="Pyrih J."/>
            <person name="Halakuc P."/>
            <person name="Pipaliya S.V."/>
            <person name="Vacek V."/>
            <person name="Brzon O."/>
            <person name="Soukal P."/>
            <person name="Eme L."/>
            <person name="Dacks J.B."/>
            <person name="Karnkowska A."/>
            <person name="Elias M."/>
            <person name="Hampl V."/>
        </authorList>
    </citation>
    <scope>NUCLEOTIDE SEQUENCE [LARGE SCALE GENOMIC DNA]</scope>
    <source>
        <strain evidence="2">NAU3</strain>
        <tissue evidence="2">Gut</tissue>
    </source>
</reference>
<dbReference type="EMBL" id="JARBJD010000278">
    <property type="protein sequence ID" value="KAK2944940.1"/>
    <property type="molecule type" value="Genomic_DNA"/>
</dbReference>
<comment type="caution">
    <text evidence="2">The sequence shown here is derived from an EMBL/GenBank/DDBJ whole genome shotgun (WGS) entry which is preliminary data.</text>
</comment>
<protein>
    <submittedName>
        <fullName evidence="2">Uncharacterized protein</fullName>
    </submittedName>
</protein>
<keyword evidence="1" id="KW-0732">Signal</keyword>
<feature type="chain" id="PRO_5045632592" evidence="1">
    <location>
        <begin position="17"/>
        <end position="122"/>
    </location>
</feature>
<name>A0ABQ9WZP1_9EUKA</name>
<gene>
    <name evidence="2" type="ORF">BLNAU_20116</name>
</gene>
<evidence type="ECO:0000313" key="3">
    <source>
        <dbReference type="Proteomes" id="UP001281761"/>
    </source>
</evidence>
<sequence length="122" mass="13390">MEMLRTLLLICSLVASDLMPRLVIILDRLSLSFDEAEDIHPSLIPTIVDSLRFAAPPGLTCGTIEGENERQAVRETMFKQVLIPSEKYLCHLSVNNNPVLLPIETVDGTVPASHHPSSTDLG</sequence>